<evidence type="ECO:0000256" key="1">
    <source>
        <dbReference type="ARBA" id="ARBA00022723"/>
    </source>
</evidence>
<protein>
    <submittedName>
        <fullName evidence="6">Phage/conjugal plasmid C-4 type zinc finger TraR family protein</fullName>
    </submittedName>
</protein>
<dbReference type="InterPro" id="IPR000962">
    <property type="entry name" value="Znf_DskA_TraR"/>
</dbReference>
<keyword evidence="7" id="KW-1185">Reference proteome</keyword>
<feature type="domain" description="Zinc finger DksA/TraR C4-type" evidence="5">
    <location>
        <begin position="44"/>
        <end position="72"/>
    </location>
</feature>
<organism evidence="6 7">
    <name type="scientific">Glaciimonas immobilis</name>
    <dbReference type="NCBI Taxonomy" id="728004"/>
    <lineage>
        <taxon>Bacteria</taxon>
        <taxon>Pseudomonadati</taxon>
        <taxon>Pseudomonadota</taxon>
        <taxon>Betaproteobacteria</taxon>
        <taxon>Burkholderiales</taxon>
        <taxon>Oxalobacteraceae</taxon>
        <taxon>Glaciimonas</taxon>
    </lineage>
</organism>
<dbReference type="PROSITE" id="PS51128">
    <property type="entry name" value="ZF_DKSA_2"/>
    <property type="match status" value="1"/>
</dbReference>
<dbReference type="PANTHER" id="PTHR38777">
    <property type="entry name" value="FELS-2 PROPHAGE PROTEIN"/>
    <property type="match status" value="1"/>
</dbReference>
<keyword evidence="2" id="KW-0863">Zinc-finger</keyword>
<gene>
    <name evidence="6" type="ORF">HNR39_000290</name>
</gene>
<name>A0A840RPB1_9BURK</name>
<dbReference type="Proteomes" id="UP000571084">
    <property type="component" value="Unassembled WGS sequence"/>
</dbReference>
<evidence type="ECO:0000259" key="5">
    <source>
        <dbReference type="Pfam" id="PF01258"/>
    </source>
</evidence>
<comment type="caution">
    <text evidence="4">Lacks conserved residue(s) required for the propagation of feature annotation.</text>
</comment>
<sequence>MTDPLDIASANEQLARDIAINRQRRSADLTGKTVADSALFCGNEECAAPIPQARREAMPGCRFCIDCQQRHESGVQ</sequence>
<evidence type="ECO:0000256" key="2">
    <source>
        <dbReference type="ARBA" id="ARBA00022771"/>
    </source>
</evidence>
<evidence type="ECO:0000256" key="3">
    <source>
        <dbReference type="ARBA" id="ARBA00022833"/>
    </source>
</evidence>
<dbReference type="RefSeq" id="WP_168052489.1">
    <property type="nucleotide sequence ID" value="NZ_JAAOZT010000002.1"/>
</dbReference>
<evidence type="ECO:0000256" key="4">
    <source>
        <dbReference type="PROSITE-ProRule" id="PRU00510"/>
    </source>
</evidence>
<dbReference type="EMBL" id="JACHHQ010000001">
    <property type="protein sequence ID" value="MBB5198480.1"/>
    <property type="molecule type" value="Genomic_DNA"/>
</dbReference>
<dbReference type="AlphaFoldDB" id="A0A840RPB1"/>
<dbReference type="Gene3D" id="1.20.120.910">
    <property type="entry name" value="DksA, coiled-coil domain"/>
    <property type="match status" value="1"/>
</dbReference>
<reference evidence="6 7" key="1">
    <citation type="submission" date="2020-08" db="EMBL/GenBank/DDBJ databases">
        <title>Genomic Encyclopedia of Type Strains, Phase IV (KMG-IV): sequencing the most valuable type-strain genomes for metagenomic binning, comparative biology and taxonomic classification.</title>
        <authorList>
            <person name="Goeker M."/>
        </authorList>
    </citation>
    <scope>NUCLEOTIDE SEQUENCE [LARGE SCALE GENOMIC DNA]</scope>
    <source>
        <strain evidence="6 7">DSM 23240</strain>
    </source>
</reference>
<dbReference type="Pfam" id="PF01258">
    <property type="entry name" value="zf-dskA_traR"/>
    <property type="match status" value="1"/>
</dbReference>
<accession>A0A840RPB1</accession>
<dbReference type="PANTHER" id="PTHR38777:SF1">
    <property type="entry name" value="DNAK SUPPRESSOR PROTEIN"/>
    <property type="match status" value="1"/>
</dbReference>
<dbReference type="SUPFAM" id="SSF57716">
    <property type="entry name" value="Glucocorticoid receptor-like (DNA-binding domain)"/>
    <property type="match status" value="1"/>
</dbReference>
<comment type="caution">
    <text evidence="6">The sequence shown here is derived from an EMBL/GenBank/DDBJ whole genome shotgun (WGS) entry which is preliminary data.</text>
</comment>
<evidence type="ECO:0000313" key="7">
    <source>
        <dbReference type="Proteomes" id="UP000571084"/>
    </source>
</evidence>
<evidence type="ECO:0000313" key="6">
    <source>
        <dbReference type="EMBL" id="MBB5198480.1"/>
    </source>
</evidence>
<dbReference type="GO" id="GO:0008270">
    <property type="term" value="F:zinc ion binding"/>
    <property type="evidence" value="ECO:0007669"/>
    <property type="project" value="UniProtKB-KW"/>
</dbReference>
<dbReference type="GO" id="GO:1900378">
    <property type="term" value="P:positive regulation of secondary metabolite biosynthetic process"/>
    <property type="evidence" value="ECO:0007669"/>
    <property type="project" value="TreeGrafter"/>
</dbReference>
<keyword evidence="1" id="KW-0479">Metal-binding</keyword>
<proteinExistence type="predicted"/>
<keyword evidence="3" id="KW-0862">Zinc</keyword>